<dbReference type="RefSeq" id="WP_377541911.1">
    <property type="nucleotide sequence ID" value="NZ_JBHSBN010000002.1"/>
</dbReference>
<sequence length="236" mass="25418">MPQLLLIEDDPEIRRALIKTLTELGHVVESATDGLTGLAAAHRSPADLVVLDLGLPDVDGTEVLRMIRAISDVPIIVATARDDEPAIVAALHHGADDYLTKPFGATQLDARIRAVLRRAGTGPADGPIEIGGLVIDLTTRRVTVDGREVELTPREFDLLGYLAARPGTVVTKRELIHQVWRQPAGGADKTVDVHLSWLRRKLGDNAKDPRFLHTLRGVGVKLAAPEGRPGGTPVRP</sequence>
<dbReference type="PROSITE" id="PS50110">
    <property type="entry name" value="RESPONSE_REGULATORY"/>
    <property type="match status" value="1"/>
</dbReference>
<dbReference type="Pfam" id="PF00072">
    <property type="entry name" value="Response_reg"/>
    <property type="match status" value="1"/>
</dbReference>
<keyword evidence="10" id="KW-1185">Reference proteome</keyword>
<evidence type="ECO:0000256" key="1">
    <source>
        <dbReference type="ARBA" id="ARBA00022553"/>
    </source>
</evidence>
<dbReference type="InterPro" id="IPR039420">
    <property type="entry name" value="WalR-like"/>
</dbReference>
<feature type="modified residue" description="4-aspartylphosphate" evidence="5">
    <location>
        <position position="52"/>
    </location>
</feature>
<evidence type="ECO:0000256" key="2">
    <source>
        <dbReference type="ARBA" id="ARBA00023015"/>
    </source>
</evidence>
<dbReference type="Gene3D" id="3.40.50.2300">
    <property type="match status" value="1"/>
</dbReference>
<dbReference type="InterPro" id="IPR001867">
    <property type="entry name" value="OmpR/PhoB-type_DNA-bd"/>
</dbReference>
<dbReference type="Gene3D" id="1.10.10.10">
    <property type="entry name" value="Winged helix-like DNA-binding domain superfamily/Winged helix DNA-binding domain"/>
    <property type="match status" value="1"/>
</dbReference>
<feature type="domain" description="OmpR/PhoB-type" evidence="8">
    <location>
        <begin position="125"/>
        <end position="224"/>
    </location>
</feature>
<name>A0ABV8KFW3_9ACTN</name>
<keyword evidence="2" id="KW-0805">Transcription regulation</keyword>
<dbReference type="SMART" id="SM00862">
    <property type="entry name" value="Trans_reg_C"/>
    <property type="match status" value="1"/>
</dbReference>
<comment type="caution">
    <text evidence="9">The sequence shown here is derived from an EMBL/GenBank/DDBJ whole genome shotgun (WGS) entry which is preliminary data.</text>
</comment>
<feature type="DNA-binding region" description="OmpR/PhoB-type" evidence="6">
    <location>
        <begin position="125"/>
        <end position="224"/>
    </location>
</feature>
<keyword evidence="1 5" id="KW-0597">Phosphoprotein</keyword>
<dbReference type="PROSITE" id="PS51755">
    <property type="entry name" value="OMPR_PHOB"/>
    <property type="match status" value="1"/>
</dbReference>
<protein>
    <submittedName>
        <fullName evidence="9">Response regulator transcription factor</fullName>
    </submittedName>
</protein>
<evidence type="ECO:0000313" key="10">
    <source>
        <dbReference type="Proteomes" id="UP001595868"/>
    </source>
</evidence>
<dbReference type="PANTHER" id="PTHR48111">
    <property type="entry name" value="REGULATOR OF RPOS"/>
    <property type="match status" value="1"/>
</dbReference>
<keyword evidence="3 6" id="KW-0238">DNA-binding</keyword>
<evidence type="ECO:0000313" key="9">
    <source>
        <dbReference type="EMBL" id="MFC4104922.1"/>
    </source>
</evidence>
<accession>A0ABV8KFW3</accession>
<evidence type="ECO:0000256" key="4">
    <source>
        <dbReference type="ARBA" id="ARBA00023163"/>
    </source>
</evidence>
<proteinExistence type="predicted"/>
<evidence type="ECO:0000256" key="3">
    <source>
        <dbReference type="ARBA" id="ARBA00023125"/>
    </source>
</evidence>
<dbReference type="SMART" id="SM00448">
    <property type="entry name" value="REC"/>
    <property type="match status" value="1"/>
</dbReference>
<dbReference type="InterPro" id="IPR001789">
    <property type="entry name" value="Sig_transdc_resp-reg_receiver"/>
</dbReference>
<dbReference type="Proteomes" id="UP001595868">
    <property type="component" value="Unassembled WGS sequence"/>
</dbReference>
<dbReference type="InterPro" id="IPR036388">
    <property type="entry name" value="WH-like_DNA-bd_sf"/>
</dbReference>
<reference evidence="10" key="1">
    <citation type="journal article" date="2019" name="Int. J. Syst. Evol. Microbiol.">
        <title>The Global Catalogue of Microorganisms (GCM) 10K type strain sequencing project: providing services to taxonomists for standard genome sequencing and annotation.</title>
        <authorList>
            <consortium name="The Broad Institute Genomics Platform"/>
            <consortium name="The Broad Institute Genome Sequencing Center for Infectious Disease"/>
            <person name="Wu L."/>
            <person name="Ma J."/>
        </authorList>
    </citation>
    <scope>NUCLEOTIDE SEQUENCE [LARGE SCALE GENOMIC DNA]</scope>
    <source>
        <strain evidence="10">2902at01</strain>
    </source>
</reference>
<evidence type="ECO:0000259" key="7">
    <source>
        <dbReference type="PROSITE" id="PS50110"/>
    </source>
</evidence>
<evidence type="ECO:0000259" key="8">
    <source>
        <dbReference type="PROSITE" id="PS51755"/>
    </source>
</evidence>
<evidence type="ECO:0000256" key="6">
    <source>
        <dbReference type="PROSITE-ProRule" id="PRU01091"/>
    </source>
</evidence>
<organism evidence="9 10">
    <name type="scientific">Micromonospora zhanjiangensis</name>
    <dbReference type="NCBI Taxonomy" id="1522057"/>
    <lineage>
        <taxon>Bacteria</taxon>
        <taxon>Bacillati</taxon>
        <taxon>Actinomycetota</taxon>
        <taxon>Actinomycetes</taxon>
        <taxon>Micromonosporales</taxon>
        <taxon>Micromonosporaceae</taxon>
        <taxon>Micromonospora</taxon>
    </lineage>
</organism>
<dbReference type="CDD" id="cd00383">
    <property type="entry name" value="trans_reg_C"/>
    <property type="match status" value="1"/>
</dbReference>
<keyword evidence="4" id="KW-0804">Transcription</keyword>
<gene>
    <name evidence="9" type="ORF">ACFOX0_03070</name>
</gene>
<dbReference type="EMBL" id="JBHSBN010000002">
    <property type="protein sequence ID" value="MFC4104922.1"/>
    <property type="molecule type" value="Genomic_DNA"/>
</dbReference>
<dbReference type="InterPro" id="IPR011006">
    <property type="entry name" value="CheY-like_superfamily"/>
</dbReference>
<feature type="domain" description="Response regulatory" evidence="7">
    <location>
        <begin position="3"/>
        <end position="116"/>
    </location>
</feature>
<evidence type="ECO:0000256" key="5">
    <source>
        <dbReference type="PROSITE-ProRule" id="PRU00169"/>
    </source>
</evidence>
<dbReference type="PANTHER" id="PTHR48111:SF4">
    <property type="entry name" value="DNA-BINDING DUAL TRANSCRIPTIONAL REGULATOR OMPR"/>
    <property type="match status" value="1"/>
</dbReference>
<dbReference type="Pfam" id="PF00486">
    <property type="entry name" value="Trans_reg_C"/>
    <property type="match status" value="1"/>
</dbReference>
<dbReference type="SUPFAM" id="SSF52172">
    <property type="entry name" value="CheY-like"/>
    <property type="match status" value="1"/>
</dbReference>
<dbReference type="Gene3D" id="6.10.250.690">
    <property type="match status" value="1"/>
</dbReference>